<feature type="compositionally biased region" description="Basic and acidic residues" evidence="1">
    <location>
        <begin position="33"/>
        <end position="45"/>
    </location>
</feature>
<evidence type="ECO:0000313" key="4">
    <source>
        <dbReference type="Proteomes" id="UP001494902"/>
    </source>
</evidence>
<reference evidence="3 4" key="1">
    <citation type="submission" date="2024-03" db="EMBL/GenBank/DDBJ databases">
        <title>Draft genome sequence of Pseudonocardia nematodicida JCM 31783.</title>
        <authorList>
            <person name="Butdee W."/>
            <person name="Duangmal K."/>
        </authorList>
    </citation>
    <scope>NUCLEOTIDE SEQUENCE [LARGE SCALE GENOMIC DNA]</scope>
    <source>
        <strain evidence="3 4">JCM 31783</strain>
    </source>
</reference>
<gene>
    <name evidence="3" type="ORF">WIS52_17295</name>
</gene>
<proteinExistence type="predicted"/>
<sequence>MDPARGRRSGPDDDDFESIVSGWRSEGSVPDWPDAREARDARDASEPAPPTVQPGERPVHRPGPEAVDDEDHYHPPEPPPLPRPGPPAVVGGGLIAFGLLLCIAPGVIGVGGVWPLPLGLVLMAAGLGWLVLRLWSSDPDDDRPDPDDDGSRL</sequence>
<keyword evidence="4" id="KW-1185">Reference proteome</keyword>
<keyword evidence="2" id="KW-1133">Transmembrane helix</keyword>
<keyword evidence="2" id="KW-0472">Membrane</keyword>
<dbReference type="RefSeq" id="WP_349299306.1">
    <property type="nucleotide sequence ID" value="NZ_JBEDNQ010000007.1"/>
</dbReference>
<accession>A0ABV1KCP4</accession>
<evidence type="ECO:0000313" key="3">
    <source>
        <dbReference type="EMBL" id="MEQ3552230.1"/>
    </source>
</evidence>
<keyword evidence="2" id="KW-0812">Transmembrane</keyword>
<dbReference type="Proteomes" id="UP001494902">
    <property type="component" value="Unassembled WGS sequence"/>
</dbReference>
<evidence type="ECO:0000256" key="1">
    <source>
        <dbReference type="SAM" id="MobiDB-lite"/>
    </source>
</evidence>
<evidence type="ECO:0008006" key="5">
    <source>
        <dbReference type="Google" id="ProtNLM"/>
    </source>
</evidence>
<name>A0ABV1KCP4_9PSEU</name>
<feature type="transmembrane region" description="Helical" evidence="2">
    <location>
        <begin position="88"/>
        <end position="108"/>
    </location>
</feature>
<organism evidence="3 4">
    <name type="scientific">Pseudonocardia nematodicida</name>
    <dbReference type="NCBI Taxonomy" id="1206997"/>
    <lineage>
        <taxon>Bacteria</taxon>
        <taxon>Bacillati</taxon>
        <taxon>Actinomycetota</taxon>
        <taxon>Actinomycetes</taxon>
        <taxon>Pseudonocardiales</taxon>
        <taxon>Pseudonocardiaceae</taxon>
        <taxon>Pseudonocardia</taxon>
    </lineage>
</organism>
<feature type="compositionally biased region" description="Pro residues" evidence="1">
    <location>
        <begin position="76"/>
        <end position="87"/>
    </location>
</feature>
<feature type="transmembrane region" description="Helical" evidence="2">
    <location>
        <begin position="114"/>
        <end position="135"/>
    </location>
</feature>
<comment type="caution">
    <text evidence="3">The sequence shown here is derived from an EMBL/GenBank/DDBJ whole genome shotgun (WGS) entry which is preliminary data.</text>
</comment>
<dbReference type="EMBL" id="JBEDNQ010000007">
    <property type="protein sequence ID" value="MEQ3552230.1"/>
    <property type="molecule type" value="Genomic_DNA"/>
</dbReference>
<protein>
    <recommendedName>
        <fullName evidence="5">DUF308 domain-containing protein</fullName>
    </recommendedName>
</protein>
<evidence type="ECO:0000256" key="2">
    <source>
        <dbReference type="SAM" id="Phobius"/>
    </source>
</evidence>
<feature type="region of interest" description="Disordered" evidence="1">
    <location>
        <begin position="1"/>
        <end position="88"/>
    </location>
</feature>